<dbReference type="AlphaFoldDB" id="A0A078R7V5"/>
<dbReference type="EMBL" id="JNHI01000013">
    <property type="protein sequence ID" value="KDS30686.1"/>
    <property type="molecule type" value="Genomic_DNA"/>
</dbReference>
<dbReference type="RefSeq" id="WP_032945734.1">
    <property type="nucleotide sequence ID" value="NZ_JNHI01000013.1"/>
</dbReference>
<feature type="chain" id="PRO_5001744111" evidence="1">
    <location>
        <begin position="23"/>
        <end position="495"/>
    </location>
</feature>
<organism evidence="2 3">
    <name type="scientific">Phocaeicola vulgatus str. 3775 SL</name>
    <name type="common">B</name>
    <name type="synonym">iv</name>
    <dbReference type="NCBI Taxonomy" id="1339350"/>
    <lineage>
        <taxon>Bacteria</taxon>
        <taxon>Pseudomonadati</taxon>
        <taxon>Bacteroidota</taxon>
        <taxon>Bacteroidia</taxon>
        <taxon>Bacteroidales</taxon>
        <taxon>Bacteroidaceae</taxon>
        <taxon>Phocaeicola</taxon>
    </lineage>
</organism>
<sequence length="495" mass="56302">MKKIQLFLLQFLLISITQHTNAQLPVKTEYTVEMGGTSGKGTYAPMWLTANRQGLSSANTENGYLRAGIAHTMPLNQHFGFSAGLDLATAYNFTSSFIIQQAYADLSYRWLNLSIGSKERLPELKNSKLSSGGMVESNNARPIPQIRLEVPDYVAIPGTHKWLHLKGHIAYGRFTDDKWQEHFTSIGNPYTIDVLYHSKSLFAKVGNKEHFPVEFEGGIQMSAQFGGDQYIAGQKEPVIDMPTRFVDFMRVLVPMAGDDTTPEGEQVNIYGNHVGSWNFAATAYLNRWKVKIYYEHYFDDHSQMFFQYGRWKDGHIGLEITFPKNRFIDTFVYEGLGTKDQTGPMLYDSFWGEFEEQISAKDNYYNHYLYQGWQHWGMGIGNPLLPGPIYNKNGQITFISNRVLAHHIGFCGSPCQSLSYRMLLSYSRHWGTYDNPLNEIKKQFNSLFEVTYAPQQLKGWSFTVSGAMDRGNLLGNNYGGMLVIRKQGIIKSGNK</sequence>
<dbReference type="Gene3D" id="2.40.160.130">
    <property type="entry name" value="Capsule assembly protein Wzi"/>
    <property type="match status" value="1"/>
</dbReference>
<dbReference type="PATRIC" id="fig|1339350.3.peg.2277"/>
<keyword evidence="1" id="KW-0732">Signal</keyword>
<accession>A0A078R7V5</accession>
<name>A0A078R7V5_PHOVU</name>
<evidence type="ECO:0000313" key="2">
    <source>
        <dbReference type="EMBL" id="KDS30686.1"/>
    </source>
</evidence>
<gene>
    <name evidence="2" type="ORF">M097_2382</name>
</gene>
<dbReference type="InterPro" id="IPR038636">
    <property type="entry name" value="Wzi_sf"/>
</dbReference>
<evidence type="ECO:0000256" key="1">
    <source>
        <dbReference type="SAM" id="SignalP"/>
    </source>
</evidence>
<comment type="caution">
    <text evidence="2">The sequence shown here is derived from an EMBL/GenBank/DDBJ whole genome shotgun (WGS) entry which is preliminary data.</text>
</comment>
<dbReference type="Proteomes" id="UP000028134">
    <property type="component" value="Unassembled WGS sequence"/>
</dbReference>
<feature type="signal peptide" evidence="1">
    <location>
        <begin position="1"/>
        <end position="22"/>
    </location>
</feature>
<evidence type="ECO:0000313" key="3">
    <source>
        <dbReference type="Proteomes" id="UP000028134"/>
    </source>
</evidence>
<reference evidence="2 3" key="1">
    <citation type="submission" date="2014-04" db="EMBL/GenBank/DDBJ databases">
        <authorList>
            <person name="Sears C."/>
            <person name="Carroll K."/>
            <person name="Sack B.R."/>
            <person name="Qadri F."/>
            <person name="Myers L.L."/>
            <person name="Chung G.-T."/>
            <person name="Escheverria P."/>
            <person name="Fraser C.M."/>
            <person name="Sadzewicz L."/>
            <person name="Shefchek K.A."/>
            <person name="Tallon L."/>
            <person name="Das S.P."/>
            <person name="Daugherty S."/>
            <person name="Mongodin E.F."/>
        </authorList>
    </citation>
    <scope>NUCLEOTIDE SEQUENCE [LARGE SCALE GENOMIC DNA]</scope>
    <source>
        <strain evidence="3">3775 SL(B) 10 (iv)</strain>
    </source>
</reference>
<proteinExistence type="predicted"/>
<protein>
    <submittedName>
        <fullName evidence="2">Capsule assembly Wzi family protein</fullName>
    </submittedName>
</protein>